<dbReference type="InterPro" id="IPR051406">
    <property type="entry name" value="PLD_domain"/>
</dbReference>
<comment type="catalytic activity">
    <reaction evidence="1">
        <text>a 1,2-diacyl-sn-glycero-3-phosphocholine + H2O = a 1,2-diacyl-sn-glycero-3-phosphate + choline + H(+)</text>
        <dbReference type="Rhea" id="RHEA:14445"/>
        <dbReference type="ChEBI" id="CHEBI:15354"/>
        <dbReference type="ChEBI" id="CHEBI:15377"/>
        <dbReference type="ChEBI" id="CHEBI:15378"/>
        <dbReference type="ChEBI" id="CHEBI:57643"/>
        <dbReference type="ChEBI" id="CHEBI:58608"/>
        <dbReference type="EC" id="3.1.4.4"/>
    </reaction>
</comment>
<dbReference type="SUPFAM" id="SSF56024">
    <property type="entry name" value="Phospholipase D/nuclease"/>
    <property type="match status" value="1"/>
</dbReference>
<dbReference type="Pfam" id="PF13091">
    <property type="entry name" value="PLDc_2"/>
    <property type="match status" value="1"/>
</dbReference>
<dbReference type="Gene3D" id="3.30.870.10">
    <property type="entry name" value="Endonuclease Chain A"/>
    <property type="match status" value="1"/>
</dbReference>
<dbReference type="CDD" id="cd09170">
    <property type="entry name" value="PLDc_Nuc"/>
    <property type="match status" value="1"/>
</dbReference>
<keyword evidence="8" id="KW-0540">Nuclease</keyword>
<dbReference type="PANTHER" id="PTHR43856">
    <property type="entry name" value="CARDIOLIPIN HYDROLASE"/>
    <property type="match status" value="1"/>
</dbReference>
<evidence type="ECO:0000313" key="9">
    <source>
        <dbReference type="Proteomes" id="UP000214646"/>
    </source>
</evidence>
<dbReference type="GO" id="GO:0016042">
    <property type="term" value="P:lipid catabolic process"/>
    <property type="evidence" value="ECO:0007669"/>
    <property type="project" value="UniProtKB-KW"/>
</dbReference>
<feature type="domain" description="PLD phosphodiesterase" evidence="7">
    <location>
        <begin position="69"/>
        <end position="96"/>
    </location>
</feature>
<gene>
    <name evidence="8" type="ORF">FRUB_10021</name>
</gene>
<evidence type="ECO:0000256" key="6">
    <source>
        <dbReference type="ARBA" id="ARBA00023098"/>
    </source>
</evidence>
<dbReference type="AlphaFoldDB" id="A0A225DDE8"/>
<keyword evidence="8" id="KW-0255">Endonuclease</keyword>
<dbReference type="SMART" id="SM00155">
    <property type="entry name" value="PLDc"/>
    <property type="match status" value="1"/>
</dbReference>
<dbReference type="PROSITE" id="PS50035">
    <property type="entry name" value="PLD"/>
    <property type="match status" value="1"/>
</dbReference>
<keyword evidence="6" id="KW-0443">Lipid metabolism</keyword>
<dbReference type="EMBL" id="NIDE01000019">
    <property type="protein sequence ID" value="OWK35179.1"/>
    <property type="molecule type" value="Genomic_DNA"/>
</dbReference>
<evidence type="ECO:0000256" key="4">
    <source>
        <dbReference type="ARBA" id="ARBA00022801"/>
    </source>
</evidence>
<comment type="caution">
    <text evidence="8">The sequence shown here is derived from an EMBL/GenBank/DDBJ whole genome shotgun (WGS) entry which is preliminary data.</text>
</comment>
<evidence type="ECO:0000313" key="8">
    <source>
        <dbReference type="EMBL" id="OWK35179.1"/>
    </source>
</evidence>
<comment type="similarity">
    <text evidence="2">Belongs to the phospholipase D family.</text>
</comment>
<evidence type="ECO:0000256" key="5">
    <source>
        <dbReference type="ARBA" id="ARBA00022963"/>
    </source>
</evidence>
<keyword evidence="9" id="KW-1185">Reference proteome</keyword>
<protein>
    <recommendedName>
        <fullName evidence="3">phospholipase D</fullName>
        <ecNumber evidence="3">3.1.4.4</ecNumber>
    </recommendedName>
</protein>
<dbReference type="InterPro" id="IPR025202">
    <property type="entry name" value="PLD-like_dom"/>
</dbReference>
<reference evidence="9" key="1">
    <citation type="submission" date="2017-06" db="EMBL/GenBank/DDBJ databases">
        <title>Genome analysis of Fimbriiglobus ruber SP5, the first member of the order Planctomycetales with confirmed chitinolytic capability.</title>
        <authorList>
            <person name="Ravin N.V."/>
            <person name="Rakitin A.L."/>
            <person name="Ivanova A.A."/>
            <person name="Beletsky A.V."/>
            <person name="Kulichevskaya I.S."/>
            <person name="Mardanov A.V."/>
            <person name="Dedysh S.N."/>
        </authorList>
    </citation>
    <scope>NUCLEOTIDE SEQUENCE [LARGE SCALE GENOMIC DNA]</scope>
    <source>
        <strain evidence="9">SP5</strain>
    </source>
</reference>
<keyword evidence="4" id="KW-0378">Hydrolase</keyword>
<proteinExistence type="inferred from homology"/>
<accession>A0A225DDE8</accession>
<keyword evidence="5" id="KW-0442">Lipid degradation</keyword>
<dbReference type="InterPro" id="IPR001736">
    <property type="entry name" value="PLipase_D/transphosphatidylase"/>
</dbReference>
<dbReference type="Proteomes" id="UP000214646">
    <property type="component" value="Unassembled WGS sequence"/>
</dbReference>
<dbReference type="GO" id="GO:0016891">
    <property type="term" value="F:RNA endonuclease activity producing 5'-phosphomonoesters, hydrolytic mechanism"/>
    <property type="evidence" value="ECO:0007669"/>
    <property type="project" value="TreeGrafter"/>
</dbReference>
<dbReference type="EC" id="3.1.4.4" evidence="3"/>
<organism evidence="8 9">
    <name type="scientific">Fimbriiglobus ruber</name>
    <dbReference type="NCBI Taxonomy" id="1908690"/>
    <lineage>
        <taxon>Bacteria</taxon>
        <taxon>Pseudomonadati</taxon>
        <taxon>Planctomycetota</taxon>
        <taxon>Planctomycetia</taxon>
        <taxon>Gemmatales</taxon>
        <taxon>Gemmataceae</taxon>
        <taxon>Fimbriiglobus</taxon>
    </lineage>
</organism>
<dbReference type="GO" id="GO:0006793">
    <property type="term" value="P:phosphorus metabolic process"/>
    <property type="evidence" value="ECO:0007669"/>
    <property type="project" value="UniProtKB-ARBA"/>
</dbReference>
<dbReference type="GO" id="GO:0004630">
    <property type="term" value="F:phospholipase D activity"/>
    <property type="evidence" value="ECO:0007669"/>
    <property type="project" value="UniProtKB-EC"/>
</dbReference>
<evidence type="ECO:0000256" key="3">
    <source>
        <dbReference type="ARBA" id="ARBA00012027"/>
    </source>
</evidence>
<sequence>MVQVISEAKQSVHVAAYGFTSKPVAQALIQAHQRGVEVEVVLDKSNASARYSEAWEIAQAGIPVRIAYQYAIMHDKFVIVDGVTVETGSFNFTTAAEEHNAENVLVLRDDPQVAGAYEANWKKLWADSEIESKLGCSVMHPMIQLLPSLPFGVKIALPV</sequence>
<evidence type="ECO:0000256" key="2">
    <source>
        <dbReference type="ARBA" id="ARBA00008664"/>
    </source>
</evidence>
<dbReference type="PANTHER" id="PTHR43856:SF1">
    <property type="entry name" value="MITOCHONDRIAL CARDIOLIPIN HYDROLASE"/>
    <property type="match status" value="1"/>
</dbReference>
<evidence type="ECO:0000256" key="1">
    <source>
        <dbReference type="ARBA" id="ARBA00000798"/>
    </source>
</evidence>
<name>A0A225DDE8_9BACT</name>
<evidence type="ECO:0000259" key="7">
    <source>
        <dbReference type="PROSITE" id="PS50035"/>
    </source>
</evidence>